<gene>
    <name evidence="1" type="ORF">M8T91_00480</name>
</gene>
<evidence type="ECO:0000313" key="1">
    <source>
        <dbReference type="EMBL" id="WKD49941.1"/>
    </source>
</evidence>
<protein>
    <submittedName>
        <fullName evidence="1">DUF3261 domain-containing protein</fullName>
    </submittedName>
</protein>
<name>A0ABY9EGK3_9GAMM</name>
<reference evidence="1 2" key="1">
    <citation type="submission" date="2022-05" db="EMBL/GenBank/DDBJ databases">
        <title>Microbulbifer sp. nov., isolated from sponge.</title>
        <authorList>
            <person name="Gao L."/>
        </authorList>
    </citation>
    <scope>NUCLEOTIDE SEQUENCE [LARGE SCALE GENOMIC DNA]</scope>
    <source>
        <strain evidence="1 2">MI-G</strain>
    </source>
</reference>
<dbReference type="RefSeq" id="WP_301415787.1">
    <property type="nucleotide sequence ID" value="NZ_CP098023.1"/>
</dbReference>
<dbReference type="InterPro" id="IPR021675">
    <property type="entry name" value="DUF3261"/>
</dbReference>
<dbReference type="EMBL" id="CP098023">
    <property type="protein sequence ID" value="WKD49941.1"/>
    <property type="molecule type" value="Genomic_DNA"/>
</dbReference>
<sequence>MTKEKYNALPLAPLLDEDKRQLSQHIKVDYLGERYDVIAASLFSSTELRVSFLSLEGINLLDVLYDGHNVHLKYYLKKPIQFPPEMLLADIQLVYWPVEILRKQLPSNWRLKELSVENTYQRQLIIDGRVCSEVHYSTDDIWIANVQLEHKFLDYKLSIRNL</sequence>
<proteinExistence type="predicted"/>
<dbReference type="Proteomes" id="UP001321520">
    <property type="component" value="Chromosome"/>
</dbReference>
<keyword evidence="2" id="KW-1185">Reference proteome</keyword>
<organism evidence="1 2">
    <name type="scientific">Microbulbifer spongiae</name>
    <dbReference type="NCBI Taxonomy" id="2944933"/>
    <lineage>
        <taxon>Bacteria</taxon>
        <taxon>Pseudomonadati</taxon>
        <taxon>Pseudomonadota</taxon>
        <taxon>Gammaproteobacteria</taxon>
        <taxon>Cellvibrionales</taxon>
        <taxon>Microbulbiferaceae</taxon>
        <taxon>Microbulbifer</taxon>
    </lineage>
</organism>
<accession>A0ABY9EGK3</accession>
<evidence type="ECO:0000313" key="2">
    <source>
        <dbReference type="Proteomes" id="UP001321520"/>
    </source>
</evidence>
<dbReference type="Pfam" id="PF11659">
    <property type="entry name" value="DUF3261"/>
    <property type="match status" value="1"/>
</dbReference>